<keyword evidence="2" id="KW-1185">Reference proteome</keyword>
<dbReference type="Proteomes" id="UP000252585">
    <property type="component" value="Unassembled WGS sequence"/>
</dbReference>
<organism evidence="1 2">
    <name type="scientific">Saliterribacillus persicus</name>
    <dbReference type="NCBI Taxonomy" id="930114"/>
    <lineage>
        <taxon>Bacteria</taxon>
        <taxon>Bacillati</taxon>
        <taxon>Bacillota</taxon>
        <taxon>Bacilli</taxon>
        <taxon>Bacillales</taxon>
        <taxon>Bacillaceae</taxon>
        <taxon>Saliterribacillus</taxon>
    </lineage>
</organism>
<dbReference type="EMBL" id="QPJJ01000012">
    <property type="protein sequence ID" value="RCW64910.1"/>
    <property type="molecule type" value="Genomic_DNA"/>
</dbReference>
<dbReference type="GO" id="GO:0009234">
    <property type="term" value="P:menaquinone biosynthetic process"/>
    <property type="evidence" value="ECO:0007669"/>
    <property type="project" value="InterPro"/>
</dbReference>
<dbReference type="Pfam" id="PF07307">
    <property type="entry name" value="HEPPP_synt_1"/>
    <property type="match status" value="1"/>
</dbReference>
<dbReference type="InterPro" id="IPR009920">
    <property type="entry name" value="HEPPP_synth_su1"/>
</dbReference>
<dbReference type="RefSeq" id="WP_170132988.1">
    <property type="nucleotide sequence ID" value="NZ_QPJJ01000012.1"/>
</dbReference>
<dbReference type="AlphaFoldDB" id="A0A368XAD2"/>
<proteinExistence type="predicted"/>
<accession>A0A368XAD2</accession>
<evidence type="ECO:0000313" key="1">
    <source>
        <dbReference type="EMBL" id="RCW64910.1"/>
    </source>
</evidence>
<evidence type="ECO:0000313" key="2">
    <source>
        <dbReference type="Proteomes" id="UP000252585"/>
    </source>
</evidence>
<comment type="caution">
    <text evidence="1">The sequence shown here is derived from an EMBL/GenBank/DDBJ whole genome shotgun (WGS) entry which is preliminary data.</text>
</comment>
<sequence length="260" mass="30180">MSATNIIQQYISQVKTDIRHPYLDKYITHPVIEPQKVKALNIILTDTISEPTKTTYIKATLFVQLALHTHDFIDLNNAENETMETTKKRQLRVLAGDYYSGLYYQLLSKNNEIEFIRILANAIKDTTDTKMTVYYKKHSSILQFIDEFANVDSKLILAVLKKVNTALDATFIQNWLTYHLLRREQKLLDKGETSVFIELLQKNFAKKFTNKVLSSKLIDAMTHYKKKLEKSDHQLSNAYDDFSLDTEEMMIESLDPVKEG</sequence>
<reference evidence="1 2" key="1">
    <citation type="submission" date="2018-07" db="EMBL/GenBank/DDBJ databases">
        <title>Genomic Encyclopedia of Type Strains, Phase IV (KMG-IV): sequencing the most valuable type-strain genomes for metagenomic binning, comparative biology and taxonomic classification.</title>
        <authorList>
            <person name="Goeker M."/>
        </authorList>
    </citation>
    <scope>NUCLEOTIDE SEQUENCE [LARGE SCALE GENOMIC DNA]</scope>
    <source>
        <strain evidence="1 2">DSM 27696</strain>
    </source>
</reference>
<dbReference type="Gene3D" id="1.20.120.1450">
    <property type="match status" value="1"/>
</dbReference>
<gene>
    <name evidence="1" type="ORF">DFR57_11288</name>
</gene>
<protein>
    <submittedName>
        <fullName evidence="1">Heptaprenyl diphosphate synthase</fullName>
    </submittedName>
</protein>
<name>A0A368XAD2_9BACI</name>